<dbReference type="Proteomes" id="UP001556220">
    <property type="component" value="Unassembled WGS sequence"/>
</dbReference>
<evidence type="ECO:0000313" key="1">
    <source>
        <dbReference type="EMBL" id="MEW9570852.1"/>
    </source>
</evidence>
<organism evidence="1 2">
    <name type="scientific">Rhodanobacter lycopersici</name>
    <dbReference type="NCBI Taxonomy" id="3162487"/>
    <lineage>
        <taxon>Bacteria</taxon>
        <taxon>Pseudomonadati</taxon>
        <taxon>Pseudomonadota</taxon>
        <taxon>Gammaproteobacteria</taxon>
        <taxon>Lysobacterales</taxon>
        <taxon>Rhodanobacteraceae</taxon>
        <taxon>Rhodanobacter</taxon>
    </lineage>
</organism>
<dbReference type="Gene3D" id="1.10.10.60">
    <property type="entry name" value="Homeodomain-like"/>
    <property type="match status" value="1"/>
</dbReference>
<protein>
    <recommendedName>
        <fullName evidence="3">Helix-turn-helix domain-containing protein</fullName>
    </recommendedName>
</protein>
<dbReference type="RefSeq" id="WP_367852923.1">
    <property type="nucleotide sequence ID" value="NZ_JBFOHK010000001.1"/>
</dbReference>
<comment type="caution">
    <text evidence="1">The sequence shown here is derived from an EMBL/GenBank/DDBJ whole genome shotgun (WGS) entry which is preliminary data.</text>
</comment>
<accession>A0ABV3QAP2</accession>
<dbReference type="EMBL" id="JBFOHK010000001">
    <property type="protein sequence ID" value="MEW9570852.1"/>
    <property type="molecule type" value="Genomic_DNA"/>
</dbReference>
<evidence type="ECO:0000313" key="2">
    <source>
        <dbReference type="Proteomes" id="UP001556220"/>
    </source>
</evidence>
<gene>
    <name evidence="1" type="ORF">ABQJ54_03755</name>
</gene>
<proteinExistence type="predicted"/>
<keyword evidence="2" id="KW-1185">Reference proteome</keyword>
<evidence type="ECO:0008006" key="3">
    <source>
        <dbReference type="Google" id="ProtNLM"/>
    </source>
</evidence>
<name>A0ABV3QAP2_9GAMM</name>
<sequence length="134" mass="14845">MARREHRVAVDRKPPRNAEARIRAWAGEGATQKGIARSLGVSDETLTAWMDRHPELRAAMDEGREAEHKVLHNALFRAAEKGNVTAAIFLLKTRHGYREGDQTGIANKVSVTFNVPGAMSLDQFKGRTIEPADD</sequence>
<reference evidence="1 2" key="1">
    <citation type="submission" date="2024-06" db="EMBL/GenBank/DDBJ databases">
        <authorList>
            <person name="Woo H."/>
        </authorList>
    </citation>
    <scope>NUCLEOTIDE SEQUENCE [LARGE SCALE GENOMIC DNA]</scope>
    <source>
        <strain evidence="1 2">Si-c</strain>
    </source>
</reference>